<dbReference type="GO" id="GO:0030170">
    <property type="term" value="F:pyridoxal phosphate binding"/>
    <property type="evidence" value="ECO:0007669"/>
    <property type="project" value="InterPro"/>
</dbReference>
<sequence length="404" mass="43385">MNPLVPREDFPILSRSVHGRRLVYLDSAATAQKPAPVIAAVDHFYRYTNANVLRSAHALADEATEAYEAARVKVARFIGAASPAEVVFTRGTTESLNGIARGWGDKFVGPGDEIVLSPMEHHANLIPWQQLARRREARLRFIELTPDGRITLEAAQAVIGPRTRLVALSAVSNVLGTINPIPEVAALAHQVGAVMVVDGAQSVPHEPTDVAALGADFLAFSGHKLGGPTGIGVLWGRETLLDAMDPFLFGGEMIAYVDREHATWADLPHKFEAGTPHIAGAVGLGAALDYLQAVGMARVRDHGRALGEEAYRRLAEAGVQVYGPAAPRAALVAFNLGPIHPHDVAQVFDAEGVAIRAGHHCAQPLMQWLGVAATARASFYIYNGSDDIDALLHAVEVTKRYFRR</sequence>
<comment type="catalytic activity">
    <reaction evidence="6">
        <text>(sulfur carrier)-H + L-cysteine = (sulfur carrier)-SH + L-alanine</text>
        <dbReference type="Rhea" id="RHEA:43892"/>
        <dbReference type="Rhea" id="RHEA-COMP:14737"/>
        <dbReference type="Rhea" id="RHEA-COMP:14739"/>
        <dbReference type="ChEBI" id="CHEBI:29917"/>
        <dbReference type="ChEBI" id="CHEBI:35235"/>
        <dbReference type="ChEBI" id="CHEBI:57972"/>
        <dbReference type="ChEBI" id="CHEBI:64428"/>
        <dbReference type="EC" id="2.8.1.7"/>
    </reaction>
</comment>
<dbReference type="EC" id="2.8.1.7" evidence="3"/>
<feature type="domain" description="Aminotransferase class V" evidence="7">
    <location>
        <begin position="23"/>
        <end position="391"/>
    </location>
</feature>
<evidence type="ECO:0000256" key="6">
    <source>
        <dbReference type="ARBA" id="ARBA00050776"/>
    </source>
</evidence>
<dbReference type="InterPro" id="IPR010970">
    <property type="entry name" value="Cys_dSase_SufS"/>
</dbReference>
<evidence type="ECO:0000256" key="3">
    <source>
        <dbReference type="ARBA" id="ARBA00012239"/>
    </source>
</evidence>
<dbReference type="EMBL" id="LR778114">
    <property type="protein sequence ID" value="CAB1128935.1"/>
    <property type="molecule type" value="Genomic_DNA"/>
</dbReference>
<dbReference type="KEGG" id="hfv:R50_1429"/>
<dbReference type="GO" id="GO:0031071">
    <property type="term" value="F:cysteine desulfurase activity"/>
    <property type="evidence" value="ECO:0007669"/>
    <property type="project" value="UniProtKB-EC"/>
</dbReference>
<evidence type="ECO:0000256" key="1">
    <source>
        <dbReference type="ARBA" id="ARBA00001933"/>
    </source>
</evidence>
<dbReference type="Proteomes" id="UP000503399">
    <property type="component" value="Chromosome"/>
</dbReference>
<evidence type="ECO:0000259" key="7">
    <source>
        <dbReference type="Pfam" id="PF00266"/>
    </source>
</evidence>
<organism evidence="8 9">
    <name type="scientific">Candidatus Hydrogenisulfobacillus filiaventi</name>
    <dbReference type="NCBI Taxonomy" id="2707344"/>
    <lineage>
        <taxon>Bacteria</taxon>
        <taxon>Bacillati</taxon>
        <taxon>Bacillota</taxon>
        <taxon>Clostridia</taxon>
        <taxon>Eubacteriales</taxon>
        <taxon>Clostridiales Family XVII. Incertae Sedis</taxon>
        <taxon>Candidatus Hydrogenisulfobacillus</taxon>
    </lineage>
</organism>
<proteinExistence type="inferred from homology"/>
<keyword evidence="5" id="KW-0663">Pyridoxal phosphate</keyword>
<keyword evidence="4 8" id="KW-0808">Transferase</keyword>
<evidence type="ECO:0000313" key="9">
    <source>
        <dbReference type="Proteomes" id="UP000503399"/>
    </source>
</evidence>
<evidence type="ECO:0000256" key="2">
    <source>
        <dbReference type="ARBA" id="ARBA00010447"/>
    </source>
</evidence>
<dbReference type="GO" id="GO:0006534">
    <property type="term" value="P:cysteine metabolic process"/>
    <property type="evidence" value="ECO:0007669"/>
    <property type="project" value="InterPro"/>
</dbReference>
<dbReference type="Gene3D" id="3.40.640.10">
    <property type="entry name" value="Type I PLP-dependent aspartate aminotransferase-like (Major domain)"/>
    <property type="match status" value="1"/>
</dbReference>
<evidence type="ECO:0000313" key="8">
    <source>
        <dbReference type="EMBL" id="CAB1128935.1"/>
    </source>
</evidence>
<reference evidence="8 9" key="1">
    <citation type="submission" date="2020-02" db="EMBL/GenBank/DDBJ databases">
        <authorList>
            <person name="Hogendoorn C."/>
        </authorList>
    </citation>
    <scope>NUCLEOTIDE SEQUENCE [LARGE SCALE GENOMIC DNA]</scope>
    <source>
        <strain evidence="8">R501</strain>
    </source>
</reference>
<comment type="similarity">
    <text evidence="2">Belongs to the class-V pyridoxal-phosphate-dependent aminotransferase family. Csd subfamily.</text>
</comment>
<dbReference type="AlphaFoldDB" id="A0A6F8ZGY6"/>
<gene>
    <name evidence="8" type="primary">sufS</name>
    <name evidence="8" type="ORF">R50_1429</name>
</gene>
<name>A0A6F8ZGY6_9FIRM</name>
<dbReference type="InterPro" id="IPR015421">
    <property type="entry name" value="PyrdxlP-dep_Trfase_major"/>
</dbReference>
<dbReference type="InterPro" id="IPR000192">
    <property type="entry name" value="Aminotrans_V_dom"/>
</dbReference>
<keyword evidence="9" id="KW-1185">Reference proteome</keyword>
<accession>A0A6F8ZGY6</accession>
<dbReference type="PANTHER" id="PTHR43586:SF8">
    <property type="entry name" value="CYSTEINE DESULFURASE 1, CHLOROPLASTIC"/>
    <property type="match status" value="1"/>
</dbReference>
<evidence type="ECO:0000256" key="4">
    <source>
        <dbReference type="ARBA" id="ARBA00022679"/>
    </source>
</evidence>
<dbReference type="PANTHER" id="PTHR43586">
    <property type="entry name" value="CYSTEINE DESULFURASE"/>
    <property type="match status" value="1"/>
</dbReference>
<dbReference type="CDD" id="cd06453">
    <property type="entry name" value="SufS_like"/>
    <property type="match status" value="1"/>
</dbReference>
<evidence type="ECO:0000256" key="5">
    <source>
        <dbReference type="ARBA" id="ARBA00022898"/>
    </source>
</evidence>
<dbReference type="InterPro" id="IPR015422">
    <property type="entry name" value="PyrdxlP-dep_Trfase_small"/>
</dbReference>
<dbReference type="Gene3D" id="3.90.1150.10">
    <property type="entry name" value="Aspartate Aminotransferase, domain 1"/>
    <property type="match status" value="1"/>
</dbReference>
<comment type="cofactor">
    <cofactor evidence="1">
        <name>pyridoxal 5'-phosphate</name>
        <dbReference type="ChEBI" id="CHEBI:597326"/>
    </cofactor>
</comment>
<dbReference type="NCBIfam" id="TIGR01979">
    <property type="entry name" value="sufS"/>
    <property type="match status" value="1"/>
</dbReference>
<dbReference type="SUPFAM" id="SSF53383">
    <property type="entry name" value="PLP-dependent transferases"/>
    <property type="match status" value="1"/>
</dbReference>
<protein>
    <recommendedName>
        <fullName evidence="3">cysteine desulfurase</fullName>
        <ecNumber evidence="3">2.8.1.7</ecNumber>
    </recommendedName>
</protein>
<dbReference type="Pfam" id="PF00266">
    <property type="entry name" value="Aminotran_5"/>
    <property type="match status" value="1"/>
</dbReference>
<dbReference type="InterPro" id="IPR015424">
    <property type="entry name" value="PyrdxlP-dep_Trfase"/>
</dbReference>